<feature type="compositionally biased region" description="Basic and acidic residues" evidence="1">
    <location>
        <begin position="48"/>
        <end position="61"/>
    </location>
</feature>
<feature type="compositionally biased region" description="Basic and acidic residues" evidence="1">
    <location>
        <begin position="379"/>
        <end position="433"/>
    </location>
</feature>
<feature type="compositionally biased region" description="Basic and acidic residues" evidence="1">
    <location>
        <begin position="72"/>
        <end position="94"/>
    </location>
</feature>
<evidence type="ECO:0000313" key="2">
    <source>
        <dbReference type="EnsemblMetazoa" id="G13233.3:cds"/>
    </source>
</evidence>
<organism evidence="2 3">
    <name type="scientific">Magallana gigas</name>
    <name type="common">Pacific oyster</name>
    <name type="synonym">Crassostrea gigas</name>
    <dbReference type="NCBI Taxonomy" id="29159"/>
    <lineage>
        <taxon>Eukaryota</taxon>
        <taxon>Metazoa</taxon>
        <taxon>Spiralia</taxon>
        <taxon>Lophotrochozoa</taxon>
        <taxon>Mollusca</taxon>
        <taxon>Bivalvia</taxon>
        <taxon>Autobranchia</taxon>
        <taxon>Pteriomorphia</taxon>
        <taxon>Ostreida</taxon>
        <taxon>Ostreoidea</taxon>
        <taxon>Ostreidae</taxon>
        <taxon>Magallana</taxon>
    </lineage>
</organism>
<name>A0A8W8I9T5_MAGGI</name>
<reference evidence="2" key="1">
    <citation type="submission" date="2022-08" db="UniProtKB">
        <authorList>
            <consortium name="EnsemblMetazoa"/>
        </authorList>
    </citation>
    <scope>IDENTIFICATION</scope>
    <source>
        <strain evidence="2">05x7-T-G4-1.051#20</strain>
    </source>
</reference>
<feature type="compositionally biased region" description="Polar residues" evidence="1">
    <location>
        <begin position="24"/>
        <end position="47"/>
    </location>
</feature>
<feature type="region of interest" description="Disordered" evidence="1">
    <location>
        <begin position="312"/>
        <end position="545"/>
    </location>
</feature>
<keyword evidence="3" id="KW-1185">Reference proteome</keyword>
<dbReference type="Gene3D" id="1.20.920.20">
    <property type="match status" value="1"/>
</dbReference>
<feature type="compositionally biased region" description="Polar residues" evidence="1">
    <location>
        <begin position="454"/>
        <end position="477"/>
    </location>
</feature>
<feature type="compositionally biased region" description="Polar residues" evidence="1">
    <location>
        <begin position="1"/>
        <end position="14"/>
    </location>
</feature>
<protein>
    <submittedName>
        <fullName evidence="2">Uncharacterized protein</fullName>
    </submittedName>
</protein>
<sequence>MGCGNSKDTVNTNAHGKGKVGSDKNGNIKNSQDFNSVSESNDVMSSEQQRKIDDQSDEKSKGGKGRGHGAKTPREPKEPREPVNEKGYKGKPQKEIGYLKRIRQHLREAATGSDIEELEQAVLIFEKNKLEDNGDRTDALERLKFLYLRKELRDAILRRHPEVLDRAISRVESSDYRSELSHSLESAKRLREHLTELDQYRHDILTMDQLTISEIRSYHHPPDGVHEIMMGTYMLLGYEEEKLRDWTDVQCLLGRYGKESLIREVRNADTININSKTSQRVLNMQSKFSLEQIRSVSNGAATFYVWNDKMANKSDKDRQEPQTSQTPTPGKQSGKNTPAAGDSKQNKPSSNKPQSNPKEKQPPNGQQPPKANKQTNSNPKDKNPSQPKPKDQNKANDKPKDKKPAQQPAKDKNSVQSNAKDKNPTQPNAKDKNPSQPNNPAQPNAKDNNQNPQGSSGPDTKNKTPAQPVQPNSKNKPPTQPNAKDANKVQSSKQPEQNKTNVNTANQKNQVQQNSNPTSSTITQPNAKPKSDPQQATTDRKKTKG</sequence>
<evidence type="ECO:0000256" key="1">
    <source>
        <dbReference type="SAM" id="MobiDB-lite"/>
    </source>
</evidence>
<dbReference type="AlphaFoldDB" id="A0A8W8I9T5"/>
<proteinExistence type="predicted"/>
<feature type="compositionally biased region" description="Polar residues" evidence="1">
    <location>
        <begin position="346"/>
        <end position="356"/>
    </location>
</feature>
<feature type="compositionally biased region" description="Basic residues" evidence="1">
    <location>
        <begin position="62"/>
        <end position="71"/>
    </location>
</feature>
<feature type="compositionally biased region" description="Polar residues" evidence="1">
    <location>
        <begin position="363"/>
        <end position="378"/>
    </location>
</feature>
<evidence type="ECO:0000313" key="3">
    <source>
        <dbReference type="Proteomes" id="UP000005408"/>
    </source>
</evidence>
<dbReference type="OrthoDB" id="6129702at2759"/>
<dbReference type="Proteomes" id="UP000005408">
    <property type="component" value="Unassembled WGS sequence"/>
</dbReference>
<feature type="compositionally biased region" description="Polar residues" evidence="1">
    <location>
        <begin position="488"/>
        <end position="537"/>
    </location>
</feature>
<feature type="region of interest" description="Disordered" evidence="1">
    <location>
        <begin position="1"/>
        <end position="94"/>
    </location>
</feature>
<feature type="compositionally biased region" description="Low complexity" evidence="1">
    <location>
        <begin position="434"/>
        <end position="453"/>
    </location>
</feature>
<dbReference type="EnsemblMetazoa" id="G13233.3">
    <property type="protein sequence ID" value="G13233.3:cds"/>
    <property type="gene ID" value="G13233"/>
</dbReference>
<feature type="compositionally biased region" description="Polar residues" evidence="1">
    <location>
        <begin position="321"/>
        <end position="336"/>
    </location>
</feature>
<accession>A0A8W8I9T5</accession>